<evidence type="ECO:0000313" key="5">
    <source>
        <dbReference type="EMBL" id="KHF44063.1"/>
    </source>
</evidence>
<feature type="compositionally biased region" description="Polar residues" evidence="3">
    <location>
        <begin position="1"/>
        <end position="14"/>
    </location>
</feature>
<keyword evidence="2" id="KW-1015">Disulfide bond</keyword>
<comment type="caution">
    <text evidence="5">The sequence shown here is derived from an EMBL/GenBank/DDBJ whole genome shotgun (WGS) entry which is preliminary data.</text>
</comment>
<dbReference type="SUPFAM" id="SSF49899">
    <property type="entry name" value="Concanavalin A-like lectins/glucanases"/>
    <property type="match status" value="1"/>
</dbReference>
<evidence type="ECO:0000259" key="4">
    <source>
        <dbReference type="SMART" id="SM00560"/>
    </source>
</evidence>
<dbReference type="Proteomes" id="UP000030848">
    <property type="component" value="Unassembled WGS sequence"/>
</dbReference>
<proteinExistence type="predicted"/>
<accession>A0A837D8D0</accession>
<gene>
    <name evidence="5" type="ORF">MINT15_09450</name>
</gene>
<dbReference type="Gene3D" id="2.60.120.200">
    <property type="match status" value="1"/>
</dbReference>
<name>A0A837D8D0_9PSEU</name>
<feature type="region of interest" description="Disordered" evidence="3">
    <location>
        <begin position="105"/>
        <end position="128"/>
    </location>
</feature>
<sequence length="251" mass="26966">MSMSRSFTDTVTTNAAAKAAASEPRKQWPQRGFRRVGAHDPLASGLAGHWKLDGDLTDESPQGRTLSAEEPRPRRVRVRGLHGHVGRGGRLVVGADRCRHRRKLLGGGVDEGGRADPPGAAGSMGDPEYTPFSLGDRLDTERWGMVVTCPTSKGCEHGGGVAHNADRPKVGAWVHLTGVYDAQAGEARIYVNGRFAGKTTDVHSWNKSGELLIGRTVWTGTQADPWYGAIDEVRVFAGVPTDKQIGQLAVR</sequence>
<dbReference type="EMBL" id="JRZE01000003">
    <property type="protein sequence ID" value="KHF44063.1"/>
    <property type="molecule type" value="Genomic_DNA"/>
</dbReference>
<dbReference type="InterPro" id="IPR006558">
    <property type="entry name" value="LamG-like"/>
</dbReference>
<keyword evidence="1" id="KW-0732">Signal</keyword>
<reference evidence="5 6" key="1">
    <citation type="submission" date="2014-10" db="EMBL/GenBank/DDBJ databases">
        <title>Genome sequence of Micropolyspora internatus JCM3315.</title>
        <authorList>
            <person name="Shin S.-K."/>
            <person name="Yi H."/>
        </authorList>
    </citation>
    <scope>NUCLEOTIDE SEQUENCE [LARGE SCALE GENOMIC DNA]</scope>
    <source>
        <strain evidence="5 6">JCM 3315</strain>
    </source>
</reference>
<organism evidence="5 6">
    <name type="scientific">Saccharomonospora viridis</name>
    <dbReference type="NCBI Taxonomy" id="1852"/>
    <lineage>
        <taxon>Bacteria</taxon>
        <taxon>Bacillati</taxon>
        <taxon>Actinomycetota</taxon>
        <taxon>Actinomycetes</taxon>
        <taxon>Pseudonocardiales</taxon>
        <taxon>Pseudonocardiaceae</taxon>
        <taxon>Saccharomonospora</taxon>
    </lineage>
</organism>
<protein>
    <recommendedName>
        <fullName evidence="4">LamG-like jellyroll fold domain-containing protein</fullName>
    </recommendedName>
</protein>
<dbReference type="SMART" id="SM00560">
    <property type="entry name" value="LamGL"/>
    <property type="match status" value="1"/>
</dbReference>
<evidence type="ECO:0000256" key="3">
    <source>
        <dbReference type="SAM" id="MobiDB-lite"/>
    </source>
</evidence>
<feature type="domain" description="LamG-like jellyroll fold" evidence="4">
    <location>
        <begin position="107"/>
        <end position="243"/>
    </location>
</feature>
<evidence type="ECO:0000256" key="2">
    <source>
        <dbReference type="ARBA" id="ARBA00023157"/>
    </source>
</evidence>
<dbReference type="AlphaFoldDB" id="A0A837D8D0"/>
<dbReference type="Pfam" id="PF13385">
    <property type="entry name" value="Laminin_G_3"/>
    <property type="match status" value="1"/>
</dbReference>
<evidence type="ECO:0000313" key="6">
    <source>
        <dbReference type="Proteomes" id="UP000030848"/>
    </source>
</evidence>
<feature type="region of interest" description="Disordered" evidence="3">
    <location>
        <begin position="48"/>
        <end position="76"/>
    </location>
</feature>
<feature type="region of interest" description="Disordered" evidence="3">
    <location>
        <begin position="1"/>
        <end position="32"/>
    </location>
</feature>
<evidence type="ECO:0000256" key="1">
    <source>
        <dbReference type="ARBA" id="ARBA00022729"/>
    </source>
</evidence>
<dbReference type="InterPro" id="IPR013320">
    <property type="entry name" value="ConA-like_dom_sf"/>
</dbReference>